<dbReference type="InterPro" id="IPR007410">
    <property type="entry name" value="LpqE-like"/>
</dbReference>
<organism evidence="2 3">
    <name type="scientific">Candidatus Phosphoribacter hodrii</name>
    <dbReference type="NCBI Taxonomy" id="2953743"/>
    <lineage>
        <taxon>Bacteria</taxon>
        <taxon>Bacillati</taxon>
        <taxon>Actinomycetota</taxon>
        <taxon>Actinomycetes</taxon>
        <taxon>Micrococcales</taxon>
        <taxon>Dermatophilaceae</taxon>
        <taxon>Candidatus Phosphoribacter</taxon>
    </lineage>
</organism>
<evidence type="ECO:0000256" key="1">
    <source>
        <dbReference type="SAM" id="MobiDB-lite"/>
    </source>
</evidence>
<dbReference type="Proteomes" id="UP000718281">
    <property type="component" value="Unassembled WGS sequence"/>
</dbReference>
<dbReference type="PANTHER" id="PTHR36302">
    <property type="entry name" value="BLR7088 PROTEIN"/>
    <property type="match status" value="1"/>
</dbReference>
<dbReference type="InterPro" id="IPR058248">
    <property type="entry name" value="Lxx211020-like"/>
</dbReference>
<accession>A0A934X5P4</accession>
<proteinExistence type="predicted"/>
<dbReference type="PANTHER" id="PTHR36302:SF1">
    <property type="entry name" value="COPPER CHAPERONE PCU(A)C"/>
    <property type="match status" value="1"/>
</dbReference>
<evidence type="ECO:0000313" key="3">
    <source>
        <dbReference type="Proteomes" id="UP000718281"/>
    </source>
</evidence>
<dbReference type="Gene3D" id="2.60.40.1890">
    <property type="entry name" value="PCu(A)C copper chaperone"/>
    <property type="match status" value="1"/>
</dbReference>
<name>A0A934X5P4_9MICO</name>
<protein>
    <submittedName>
        <fullName evidence="2">Copper chaperone PCu(A)C</fullName>
    </submittedName>
</protein>
<comment type="caution">
    <text evidence="2">The sequence shown here is derived from an EMBL/GenBank/DDBJ whole genome shotgun (WGS) entry which is preliminary data.</text>
</comment>
<dbReference type="Pfam" id="PF04314">
    <property type="entry name" value="PCuAC"/>
    <property type="match status" value="1"/>
</dbReference>
<sequence>MTGAFFVLKNTGSTPIHLLSASSPISPMVQMHETVMGTGGAMAMQEKQGGFTIPAGGSHEFKAGGDHVMFMGVSTAVKSGTTVTFTLAFEDGSTLPVTAEVRTFTGAKETYVPGATTGTNSMPGMTPTPGTSGTTASHG</sequence>
<feature type="region of interest" description="Disordered" evidence="1">
    <location>
        <begin position="112"/>
        <end position="139"/>
    </location>
</feature>
<feature type="compositionally biased region" description="Low complexity" evidence="1">
    <location>
        <begin position="116"/>
        <end position="139"/>
    </location>
</feature>
<dbReference type="EMBL" id="JADIXZ010000004">
    <property type="protein sequence ID" value="MBK6300793.1"/>
    <property type="molecule type" value="Genomic_DNA"/>
</dbReference>
<dbReference type="AlphaFoldDB" id="A0A934X5P4"/>
<dbReference type="InterPro" id="IPR036182">
    <property type="entry name" value="PCuAC_sf"/>
</dbReference>
<reference evidence="2 3" key="1">
    <citation type="submission" date="2020-10" db="EMBL/GenBank/DDBJ databases">
        <title>Connecting structure to function with the recovery of over 1000 high-quality activated sludge metagenome-assembled genomes encoding full-length rRNA genes using long-read sequencing.</title>
        <authorList>
            <person name="Singleton C.M."/>
            <person name="Petriglieri F."/>
            <person name="Kristensen J.M."/>
            <person name="Kirkegaard R.H."/>
            <person name="Michaelsen T.Y."/>
            <person name="Andersen M.H."/>
            <person name="Karst S.M."/>
            <person name="Dueholm M.S."/>
            <person name="Nielsen P.H."/>
            <person name="Albertsen M."/>
        </authorList>
    </citation>
    <scope>NUCLEOTIDE SEQUENCE [LARGE SCALE GENOMIC DNA]</scope>
    <source>
        <strain evidence="2">AalE_18-Q3-R2-46_BAT3C.188</strain>
    </source>
</reference>
<dbReference type="SUPFAM" id="SSF110087">
    <property type="entry name" value="DR1885-like metal-binding protein"/>
    <property type="match status" value="1"/>
</dbReference>
<gene>
    <name evidence="2" type="ORF">IPF40_06980</name>
</gene>
<evidence type="ECO:0000313" key="2">
    <source>
        <dbReference type="EMBL" id="MBK6300793.1"/>
    </source>
</evidence>